<keyword evidence="2" id="KW-0238">DNA-binding</keyword>
<dbReference type="InterPro" id="IPR011051">
    <property type="entry name" value="RmlC_Cupin_sf"/>
</dbReference>
<keyword evidence="3" id="KW-0804">Transcription</keyword>
<name>A0ABY2FK22_9ACTN</name>
<protein>
    <submittedName>
        <fullName evidence="6">AraC-like DNA-binding protein</fullName>
    </submittedName>
</protein>
<sequence length="293" mass="31932">MPDLVMEELRELIVKAIGREDTVDGLLLSVVTAPTPPTSSLASPTFALVAQGRKRLALGEQVFEYGAGDYLVVSVDLPVTGHFVEASPTAPCLGVGLELKPEVIAELLLDAAEKPGGPVRGLTVSRASTELVDAVIRLLRLVDEPEDAPVLAPLVQREILWRLLRSPQGAAVRDIGLADSSLSHVARVIRWIRDHYTEPFRVEDLASMAGMSTSAFHRHFRTVTELTPIQYQKKIRLQEARLRVVGLGEDVTSAGYAVGYDSPSQFSREYRREFGTPPSRDRAGSGKSSRALV</sequence>
<dbReference type="PROSITE" id="PS01124">
    <property type="entry name" value="HTH_ARAC_FAMILY_2"/>
    <property type="match status" value="1"/>
</dbReference>
<feature type="region of interest" description="Disordered" evidence="4">
    <location>
        <begin position="268"/>
        <end position="293"/>
    </location>
</feature>
<dbReference type="Pfam" id="PF06719">
    <property type="entry name" value="AraC_N"/>
    <property type="match status" value="1"/>
</dbReference>
<dbReference type="SUPFAM" id="SSF51182">
    <property type="entry name" value="RmlC-like cupins"/>
    <property type="match status" value="1"/>
</dbReference>
<evidence type="ECO:0000256" key="4">
    <source>
        <dbReference type="SAM" id="MobiDB-lite"/>
    </source>
</evidence>
<accession>A0ABY2FK22</accession>
<dbReference type="Proteomes" id="UP000295060">
    <property type="component" value="Unassembled WGS sequence"/>
</dbReference>
<evidence type="ECO:0000256" key="1">
    <source>
        <dbReference type="ARBA" id="ARBA00023015"/>
    </source>
</evidence>
<dbReference type="RefSeq" id="WP_134126103.1">
    <property type="nucleotide sequence ID" value="NZ_SODU01000001.1"/>
</dbReference>
<dbReference type="PANTHER" id="PTHR43436:SF1">
    <property type="entry name" value="TRANSCRIPTIONAL REGULATORY PROTEIN"/>
    <property type="match status" value="1"/>
</dbReference>
<proteinExistence type="predicted"/>
<dbReference type="Pfam" id="PF12833">
    <property type="entry name" value="HTH_18"/>
    <property type="match status" value="1"/>
</dbReference>
<gene>
    <name evidence="6" type="ORF">EV137_0405</name>
</gene>
<feature type="domain" description="HTH araC/xylS-type" evidence="5">
    <location>
        <begin position="186"/>
        <end position="284"/>
    </location>
</feature>
<evidence type="ECO:0000256" key="2">
    <source>
        <dbReference type="ARBA" id="ARBA00023125"/>
    </source>
</evidence>
<comment type="caution">
    <text evidence="6">The sequence shown here is derived from an EMBL/GenBank/DDBJ whole genome shotgun (WGS) entry which is preliminary data.</text>
</comment>
<dbReference type="EMBL" id="SODU01000001">
    <property type="protein sequence ID" value="TDW93134.1"/>
    <property type="molecule type" value="Genomic_DNA"/>
</dbReference>
<evidence type="ECO:0000313" key="6">
    <source>
        <dbReference type="EMBL" id="TDW93134.1"/>
    </source>
</evidence>
<dbReference type="SMART" id="SM00342">
    <property type="entry name" value="HTH_ARAC"/>
    <property type="match status" value="1"/>
</dbReference>
<dbReference type="Gene3D" id="1.10.10.60">
    <property type="entry name" value="Homeodomain-like"/>
    <property type="match status" value="1"/>
</dbReference>
<dbReference type="PROSITE" id="PS00041">
    <property type="entry name" value="HTH_ARAC_FAMILY_1"/>
    <property type="match status" value="1"/>
</dbReference>
<reference evidence="6 7" key="1">
    <citation type="submission" date="2019-03" db="EMBL/GenBank/DDBJ databases">
        <title>Genomic Encyclopedia of Type Strains, Phase III (KMG-III): the genomes of soil and plant-associated and newly described type strains.</title>
        <authorList>
            <person name="Whitman W."/>
        </authorList>
    </citation>
    <scope>NUCLEOTIDE SEQUENCE [LARGE SCALE GENOMIC DNA]</scope>
    <source>
        <strain evidence="6 7">VKMAc-2574</strain>
    </source>
</reference>
<dbReference type="InterPro" id="IPR018060">
    <property type="entry name" value="HTH_AraC"/>
</dbReference>
<dbReference type="SUPFAM" id="SSF46689">
    <property type="entry name" value="Homeodomain-like"/>
    <property type="match status" value="2"/>
</dbReference>
<dbReference type="InterPro" id="IPR018062">
    <property type="entry name" value="HTH_AraC-typ_CS"/>
</dbReference>
<organism evidence="6 7">
    <name type="scientific">Kribbella pratensis</name>
    <dbReference type="NCBI Taxonomy" id="2512112"/>
    <lineage>
        <taxon>Bacteria</taxon>
        <taxon>Bacillati</taxon>
        <taxon>Actinomycetota</taxon>
        <taxon>Actinomycetes</taxon>
        <taxon>Propionibacteriales</taxon>
        <taxon>Kribbellaceae</taxon>
        <taxon>Kribbella</taxon>
    </lineage>
</organism>
<feature type="compositionally biased region" description="Basic and acidic residues" evidence="4">
    <location>
        <begin position="268"/>
        <end position="284"/>
    </location>
</feature>
<evidence type="ECO:0000313" key="7">
    <source>
        <dbReference type="Proteomes" id="UP000295060"/>
    </source>
</evidence>
<dbReference type="PANTHER" id="PTHR43436">
    <property type="entry name" value="ARAC-FAMILY TRANSCRIPTIONAL REGULATOR"/>
    <property type="match status" value="1"/>
</dbReference>
<keyword evidence="1" id="KW-0805">Transcription regulation</keyword>
<evidence type="ECO:0000256" key="3">
    <source>
        <dbReference type="ARBA" id="ARBA00023163"/>
    </source>
</evidence>
<dbReference type="InterPro" id="IPR009057">
    <property type="entry name" value="Homeodomain-like_sf"/>
</dbReference>
<evidence type="ECO:0000259" key="5">
    <source>
        <dbReference type="PROSITE" id="PS01124"/>
    </source>
</evidence>
<keyword evidence="7" id="KW-1185">Reference proteome</keyword>
<dbReference type="InterPro" id="IPR009594">
    <property type="entry name" value="Tscrpt_reg_HTH_AraC_N"/>
</dbReference>